<name>A0A8T2LWS4_ASTMX</name>
<comment type="caution">
    <text evidence="1">The sequence shown here is derived from an EMBL/GenBank/DDBJ whole genome shotgun (WGS) entry which is preliminary data.</text>
</comment>
<dbReference type="AlphaFoldDB" id="A0A8T2LWS4"/>
<organism evidence="1 2">
    <name type="scientific">Astyanax mexicanus</name>
    <name type="common">Blind cave fish</name>
    <name type="synonym">Astyanax fasciatus mexicanus</name>
    <dbReference type="NCBI Taxonomy" id="7994"/>
    <lineage>
        <taxon>Eukaryota</taxon>
        <taxon>Metazoa</taxon>
        <taxon>Chordata</taxon>
        <taxon>Craniata</taxon>
        <taxon>Vertebrata</taxon>
        <taxon>Euteleostomi</taxon>
        <taxon>Actinopterygii</taxon>
        <taxon>Neopterygii</taxon>
        <taxon>Teleostei</taxon>
        <taxon>Ostariophysi</taxon>
        <taxon>Characiformes</taxon>
        <taxon>Characoidei</taxon>
        <taxon>Acestrorhamphidae</taxon>
        <taxon>Acestrorhamphinae</taxon>
        <taxon>Astyanax</taxon>
    </lineage>
</organism>
<accession>A0A8T2LWS4</accession>
<evidence type="ECO:0000313" key="2">
    <source>
        <dbReference type="Proteomes" id="UP000752171"/>
    </source>
</evidence>
<reference evidence="1 2" key="1">
    <citation type="submission" date="2021-07" db="EMBL/GenBank/DDBJ databases">
        <authorList>
            <person name="Imarazene B."/>
            <person name="Zahm M."/>
            <person name="Klopp C."/>
            <person name="Cabau C."/>
            <person name="Beille S."/>
            <person name="Jouanno E."/>
            <person name="Castinel A."/>
            <person name="Lluch J."/>
            <person name="Gil L."/>
            <person name="Kuchtly C."/>
            <person name="Lopez Roques C."/>
            <person name="Donnadieu C."/>
            <person name="Parrinello H."/>
            <person name="Journot L."/>
            <person name="Du K."/>
            <person name="Schartl M."/>
            <person name="Retaux S."/>
            <person name="Guiguen Y."/>
        </authorList>
    </citation>
    <scope>NUCLEOTIDE SEQUENCE [LARGE SCALE GENOMIC DNA]</scope>
    <source>
        <strain evidence="1">Pach_M1</strain>
        <tissue evidence="1">Testis</tissue>
    </source>
</reference>
<dbReference type="EMBL" id="JAICCE010000008">
    <property type="protein sequence ID" value="KAG9273836.1"/>
    <property type="molecule type" value="Genomic_DNA"/>
</dbReference>
<proteinExistence type="predicted"/>
<gene>
    <name evidence="1" type="ORF">AMEX_G10599</name>
</gene>
<dbReference type="Proteomes" id="UP000752171">
    <property type="component" value="Unassembled WGS sequence"/>
</dbReference>
<protein>
    <submittedName>
        <fullName evidence="1">Sterile alpha motif domain-containing protein 3-like</fullName>
    </submittedName>
</protein>
<sequence length="88" mass="9963">MILSFRLGSDGVSAVDALSGNMFLKARRRMCRKRRGHCIQALSSLLSLLDDDNSVQKKRAVILRDLPHFLKEDSFKLLNIAETTESKE</sequence>
<evidence type="ECO:0000313" key="1">
    <source>
        <dbReference type="EMBL" id="KAG9273836.1"/>
    </source>
</evidence>